<comment type="caution">
    <text evidence="2">The sequence shown here is derived from an EMBL/GenBank/DDBJ whole genome shotgun (WGS) entry which is preliminary data.</text>
</comment>
<evidence type="ECO:0000313" key="3">
    <source>
        <dbReference type="Proteomes" id="UP001597273"/>
    </source>
</evidence>
<reference evidence="3" key="1">
    <citation type="journal article" date="2019" name="Int. J. Syst. Evol. Microbiol.">
        <title>The Global Catalogue of Microorganisms (GCM) 10K type strain sequencing project: providing services to taxonomists for standard genome sequencing and annotation.</title>
        <authorList>
            <consortium name="The Broad Institute Genomics Platform"/>
            <consortium name="The Broad Institute Genome Sequencing Center for Infectious Disease"/>
            <person name="Wu L."/>
            <person name="Ma J."/>
        </authorList>
    </citation>
    <scope>NUCLEOTIDE SEQUENCE [LARGE SCALE GENOMIC DNA]</scope>
    <source>
        <strain evidence="3">CGMCC 1.15475</strain>
    </source>
</reference>
<organism evidence="2 3">
    <name type="scientific">Planococcus chinensis</name>
    <dbReference type="NCBI Taxonomy" id="272917"/>
    <lineage>
        <taxon>Bacteria</taxon>
        <taxon>Bacillati</taxon>
        <taxon>Bacillota</taxon>
        <taxon>Bacilli</taxon>
        <taxon>Bacillales</taxon>
        <taxon>Caryophanaceae</taxon>
        <taxon>Planococcus</taxon>
    </lineage>
</organism>
<dbReference type="Gene3D" id="3.30.70.100">
    <property type="match status" value="1"/>
</dbReference>
<proteinExistence type="predicted"/>
<protein>
    <submittedName>
        <fullName evidence="2">Heavy-metal-associated domain-containing protein</fullName>
    </submittedName>
</protein>
<dbReference type="CDD" id="cd00371">
    <property type="entry name" value="HMA"/>
    <property type="match status" value="1"/>
</dbReference>
<name>A0ABW4QKL2_9BACL</name>
<evidence type="ECO:0000259" key="1">
    <source>
        <dbReference type="PROSITE" id="PS50846"/>
    </source>
</evidence>
<dbReference type="PROSITE" id="PS50846">
    <property type="entry name" value="HMA_2"/>
    <property type="match status" value="1"/>
</dbReference>
<dbReference type="RefSeq" id="WP_204890553.1">
    <property type="nucleotide sequence ID" value="NZ_JBHUFW010000011.1"/>
</dbReference>
<evidence type="ECO:0000313" key="2">
    <source>
        <dbReference type="EMBL" id="MFD1864172.1"/>
    </source>
</evidence>
<feature type="domain" description="HMA" evidence="1">
    <location>
        <begin position="2"/>
        <end position="68"/>
    </location>
</feature>
<gene>
    <name evidence="2" type="ORF">ACFSDB_14770</name>
</gene>
<keyword evidence="3" id="KW-1185">Reference proteome</keyword>
<sequence>MNKIVFQMEPLTCPSCIKKIEHALGKQPGVVSATVLFHAGKVRVEYDATEIDGQQIQHIIENLGYPVLSKKSA</sequence>
<dbReference type="EMBL" id="JBHUFW010000011">
    <property type="protein sequence ID" value="MFD1864172.1"/>
    <property type="molecule type" value="Genomic_DNA"/>
</dbReference>
<dbReference type="PRINTS" id="PR00942">
    <property type="entry name" value="CUATPASEI"/>
</dbReference>
<dbReference type="InterPro" id="IPR006121">
    <property type="entry name" value="HMA_dom"/>
</dbReference>
<dbReference type="SUPFAM" id="SSF55008">
    <property type="entry name" value="HMA, heavy metal-associated domain"/>
    <property type="match status" value="1"/>
</dbReference>
<dbReference type="Pfam" id="PF00403">
    <property type="entry name" value="HMA"/>
    <property type="match status" value="1"/>
</dbReference>
<dbReference type="Proteomes" id="UP001597273">
    <property type="component" value="Unassembled WGS sequence"/>
</dbReference>
<accession>A0ABW4QKL2</accession>
<dbReference type="InterPro" id="IPR036163">
    <property type="entry name" value="HMA_dom_sf"/>
</dbReference>